<evidence type="ECO:0000313" key="2">
    <source>
        <dbReference type="Proteomes" id="UP000306409"/>
    </source>
</evidence>
<dbReference type="Proteomes" id="UP000306409">
    <property type="component" value="Chromosome"/>
</dbReference>
<dbReference type="KEGG" id="rher:EHE19_018695"/>
<accession>A0A4U7JA35</accession>
<dbReference type="InterPro" id="IPR025291">
    <property type="entry name" value="DUF4153"/>
</dbReference>
<evidence type="ECO:0000313" key="1">
    <source>
        <dbReference type="EMBL" id="QNU68948.1"/>
    </source>
</evidence>
<gene>
    <name evidence="1" type="ORF">EHE19_018695</name>
</gene>
<dbReference type="OrthoDB" id="9767931at2"/>
<proteinExistence type="predicted"/>
<protein>
    <submittedName>
        <fullName evidence="1">DUF4173 domain-containing protein</fullName>
    </submittedName>
</protein>
<sequence length="515" mass="58203">MDMPPNYSYYTPYIPRNKTLKYIAFKEKVTSIKGLYISVLSILFCILFTETILLGSAGISVPILAIALECMLFYFFKEPEKPINKASVYLAPPILLLAFSFFIHYNPSTQFITWLTIMGLLCIQIIVLADIEVNGLFSFDMLSKSIVNLIGRPISNFAMPFISFKIIKNNKSKALANSIYIFIGLAISIPIAAILMGLFMSADAVFAESMNTVKNLIGLDFRVAFWDIVLGSLFGLFFGAMILGLKYEEKKQTPAAKIGDNIESIIIGTFLTIINIFIITFVVFQFMYLFGGTVNISASDMTYAEYARRGFFELTTASGIIFAIALSVLIMTKKKNGKLPLWIQLTTVCLCLCNDVLLISAMKRMLLYVDIYGLSVKRVLTLWFMILIGFCLLWLIIKCFINNIYVMNWIGITVIVGVCILSLINVDRIIANYNVNRYLSSPTENSIDINYLGQLSYSAVPEIIRLKGLDEGSNINFDIKNILEHHNFKLQYRHKLYGFTIDMIEASSILNREFK</sequence>
<organism evidence="1 2">
    <name type="scientific">Ruminiclostridium herbifermentans</name>
    <dbReference type="NCBI Taxonomy" id="2488810"/>
    <lineage>
        <taxon>Bacteria</taxon>
        <taxon>Bacillati</taxon>
        <taxon>Bacillota</taxon>
        <taxon>Clostridia</taxon>
        <taxon>Eubacteriales</taxon>
        <taxon>Oscillospiraceae</taxon>
        <taxon>Ruminiclostridium</taxon>
    </lineage>
</organism>
<keyword evidence="2" id="KW-1185">Reference proteome</keyword>
<reference evidence="1 2" key="1">
    <citation type="submission" date="2020-09" db="EMBL/GenBank/DDBJ databases">
        <title>Characterization and genome sequencing of Ruminiclostridium sp. nov. MA18.</title>
        <authorList>
            <person name="Rettenmaier R."/>
            <person name="Kowollik M.-L."/>
            <person name="Liebl W."/>
            <person name="Zverlov V."/>
        </authorList>
    </citation>
    <scope>NUCLEOTIDE SEQUENCE [LARGE SCALE GENOMIC DNA]</scope>
    <source>
        <strain evidence="1 2">MA18</strain>
    </source>
</reference>
<dbReference type="EMBL" id="CP061336">
    <property type="protein sequence ID" value="QNU68948.1"/>
    <property type="molecule type" value="Genomic_DNA"/>
</dbReference>
<name>A0A4U7JA35_9FIRM</name>
<dbReference type="Pfam" id="PF13687">
    <property type="entry name" value="DUF4153"/>
    <property type="match status" value="1"/>
</dbReference>
<dbReference type="AlphaFoldDB" id="A0A4U7JA35"/>